<dbReference type="EMBL" id="VFPP01000001">
    <property type="protein sequence ID" value="TQM80866.1"/>
    <property type="molecule type" value="Genomic_DNA"/>
</dbReference>
<gene>
    <name evidence="1" type="ORF">FHX81_3215</name>
</gene>
<name>A0A543JDK5_9PSEU</name>
<evidence type="ECO:0000313" key="1">
    <source>
        <dbReference type="EMBL" id="TQM80866.1"/>
    </source>
</evidence>
<comment type="caution">
    <text evidence="1">The sequence shown here is derived from an EMBL/GenBank/DDBJ whole genome shotgun (WGS) entry which is preliminary data.</text>
</comment>
<reference evidence="1 2" key="1">
    <citation type="submission" date="2019-06" db="EMBL/GenBank/DDBJ databases">
        <title>Sequencing the genomes of 1000 actinobacteria strains.</title>
        <authorList>
            <person name="Klenk H.-P."/>
        </authorList>
    </citation>
    <scope>NUCLEOTIDE SEQUENCE [LARGE SCALE GENOMIC DNA]</scope>
    <source>
        <strain evidence="1 2">DSM 45456</strain>
    </source>
</reference>
<evidence type="ECO:0000313" key="2">
    <source>
        <dbReference type="Proteomes" id="UP000316628"/>
    </source>
</evidence>
<dbReference type="AlphaFoldDB" id="A0A543JDK5"/>
<organism evidence="1 2">
    <name type="scientific">Saccharothrix saharensis</name>
    <dbReference type="NCBI Taxonomy" id="571190"/>
    <lineage>
        <taxon>Bacteria</taxon>
        <taxon>Bacillati</taxon>
        <taxon>Actinomycetota</taxon>
        <taxon>Actinomycetes</taxon>
        <taxon>Pseudonocardiales</taxon>
        <taxon>Pseudonocardiaceae</taxon>
        <taxon>Saccharothrix</taxon>
    </lineage>
</organism>
<keyword evidence="2" id="KW-1185">Reference proteome</keyword>
<accession>A0A543JDK5</accession>
<dbReference type="Proteomes" id="UP000316628">
    <property type="component" value="Unassembled WGS sequence"/>
</dbReference>
<sequence length="59" mass="5766">MSIFRSGFAAKAGFSLAVVGAVVAVFASGGGAAASSFEECPPPVTTTVTVGPDGNPWYG</sequence>
<proteinExistence type="predicted"/>
<dbReference type="RefSeq" id="WP_141978908.1">
    <property type="nucleotide sequence ID" value="NZ_VFPP01000001.1"/>
</dbReference>
<protein>
    <submittedName>
        <fullName evidence="1">Uncharacterized protein</fullName>
    </submittedName>
</protein>